<gene>
    <name evidence="8" type="ORF">V6N11_012464</name>
</gene>
<comment type="caution">
    <text evidence="8">The sequence shown here is derived from an EMBL/GenBank/DDBJ whole genome shotgun (WGS) entry which is preliminary data.</text>
</comment>
<evidence type="ECO:0000256" key="1">
    <source>
        <dbReference type="ARBA" id="ARBA00022679"/>
    </source>
</evidence>
<dbReference type="PANTHER" id="PTHR37984">
    <property type="entry name" value="PROTEIN CBG26694"/>
    <property type="match status" value="1"/>
</dbReference>
<evidence type="ECO:0000256" key="4">
    <source>
        <dbReference type="ARBA" id="ARBA00022759"/>
    </source>
</evidence>
<dbReference type="InterPro" id="IPR012337">
    <property type="entry name" value="RNaseH-like_sf"/>
</dbReference>
<keyword evidence="4" id="KW-0255">Endonuclease</keyword>
<reference evidence="8 9" key="1">
    <citation type="journal article" date="2024" name="G3 (Bethesda)">
        <title>Genome assembly of Hibiscus sabdariffa L. provides insights into metabolisms of medicinal natural products.</title>
        <authorList>
            <person name="Kim T."/>
        </authorList>
    </citation>
    <scope>NUCLEOTIDE SEQUENCE [LARGE SCALE GENOMIC DNA]</scope>
    <source>
        <strain evidence="8">TK-2024</strain>
        <tissue evidence="8">Old leaves</tissue>
    </source>
</reference>
<evidence type="ECO:0000313" key="9">
    <source>
        <dbReference type="Proteomes" id="UP001396334"/>
    </source>
</evidence>
<evidence type="ECO:0000313" key="8">
    <source>
        <dbReference type="EMBL" id="KAK8997928.1"/>
    </source>
</evidence>
<dbReference type="InterPro" id="IPR043128">
    <property type="entry name" value="Rev_trsase/Diguanyl_cyclase"/>
</dbReference>
<proteinExistence type="predicted"/>
<evidence type="ECO:0000256" key="2">
    <source>
        <dbReference type="ARBA" id="ARBA00022695"/>
    </source>
</evidence>
<dbReference type="Gene3D" id="3.30.420.10">
    <property type="entry name" value="Ribonuclease H-like superfamily/Ribonuclease H"/>
    <property type="match status" value="1"/>
</dbReference>
<dbReference type="Gene3D" id="3.10.20.370">
    <property type="match status" value="1"/>
</dbReference>
<dbReference type="CDD" id="cd01647">
    <property type="entry name" value="RT_LTR"/>
    <property type="match status" value="1"/>
</dbReference>
<keyword evidence="3" id="KW-0540">Nuclease</keyword>
<dbReference type="PANTHER" id="PTHR37984:SF5">
    <property type="entry name" value="PROTEIN NYNRIN-LIKE"/>
    <property type="match status" value="1"/>
</dbReference>
<keyword evidence="9" id="KW-1185">Reference proteome</keyword>
<dbReference type="InterPro" id="IPR036397">
    <property type="entry name" value="RNaseH_sf"/>
</dbReference>
<dbReference type="Proteomes" id="UP001396334">
    <property type="component" value="Unassembled WGS sequence"/>
</dbReference>
<evidence type="ECO:0000256" key="3">
    <source>
        <dbReference type="ARBA" id="ARBA00022722"/>
    </source>
</evidence>
<dbReference type="InterPro" id="IPR000477">
    <property type="entry name" value="RT_dom"/>
</dbReference>
<keyword evidence="1" id="KW-0808">Transferase</keyword>
<keyword evidence="6" id="KW-0695">RNA-directed DNA polymerase</keyword>
<dbReference type="SUPFAM" id="SSF53098">
    <property type="entry name" value="Ribonuclease H-like"/>
    <property type="match status" value="1"/>
</dbReference>
<feature type="domain" description="Integrase catalytic" evidence="7">
    <location>
        <begin position="364"/>
        <end position="506"/>
    </location>
</feature>
<evidence type="ECO:0000256" key="5">
    <source>
        <dbReference type="ARBA" id="ARBA00022801"/>
    </source>
</evidence>
<dbReference type="CDD" id="cd09274">
    <property type="entry name" value="RNase_HI_RT_Ty3"/>
    <property type="match status" value="1"/>
</dbReference>
<dbReference type="Pfam" id="PF00078">
    <property type="entry name" value="RVT_1"/>
    <property type="match status" value="1"/>
</dbReference>
<protein>
    <recommendedName>
        <fullName evidence="7">Integrase catalytic domain-containing protein</fullName>
    </recommendedName>
</protein>
<dbReference type="InterPro" id="IPR050951">
    <property type="entry name" value="Retrovirus_Pol_polyprotein"/>
</dbReference>
<dbReference type="Pfam" id="PF17917">
    <property type="entry name" value="RT_RNaseH"/>
    <property type="match status" value="1"/>
</dbReference>
<dbReference type="InterPro" id="IPR001584">
    <property type="entry name" value="Integrase_cat-core"/>
</dbReference>
<name>A0ABR2QBB5_9ROSI</name>
<accession>A0ABR2QBB5</accession>
<dbReference type="Gene3D" id="3.30.70.270">
    <property type="match status" value="1"/>
</dbReference>
<evidence type="ECO:0000259" key="7">
    <source>
        <dbReference type="PROSITE" id="PS50994"/>
    </source>
</evidence>
<dbReference type="InterPro" id="IPR041373">
    <property type="entry name" value="RT_RNaseH"/>
</dbReference>
<dbReference type="Gene3D" id="3.10.10.10">
    <property type="entry name" value="HIV Type 1 Reverse Transcriptase, subunit A, domain 1"/>
    <property type="match status" value="2"/>
</dbReference>
<evidence type="ECO:0000256" key="6">
    <source>
        <dbReference type="ARBA" id="ARBA00022918"/>
    </source>
</evidence>
<dbReference type="PROSITE" id="PS50994">
    <property type="entry name" value="INTEGRASE"/>
    <property type="match status" value="1"/>
</dbReference>
<dbReference type="SUPFAM" id="SSF56672">
    <property type="entry name" value="DNA/RNA polymerases"/>
    <property type="match status" value="1"/>
</dbReference>
<keyword evidence="5" id="KW-0378">Hydrolase</keyword>
<sequence length="506" mass="58151">MKYPDGVESITFVDVIEPLIDDYVETNFSNDLCRELENYKEETEELENIFFIYSDLRLIPSKSKLLPSILQSPKIELKQLPNHLKYTFLGDNSTLPVIISNKLSEEEEEDLVIVPRTFKGAIGWTIADIKWVIPSTCMHKIKVEEGARSSRESQRRLNPPMMEAVKKEIQKLLDANIIYPISNSSWIPVALEDQEKTTFTCPFGTFTYRRMPFGLCNAPAIFQRCMLSIFPDYVEKGIEVFMDDFMDTPLVFNDECKESFDILKEKLISAPIVQPPNWDHPFEIMCDASDSSVGAVLGQKIGKEPHVIAYATKTLDTAHQNYSTTEKELYAIVFALDKFHSYLLGIDIIVYSDHVALKYLLNKKEAKPRLIRWILLLQEFNLQIKDNKGCENLVAGHLSQLPITTIDAPIQEEFPEEHLFLMQEVIPWFGTPRAIISDQGTHFINRIIEALMKKYGVTQRIATAYHPQTNGQAEVSNREIKSILDKIVKPNRKDWSFKLNDALWAY</sequence>
<keyword evidence="2" id="KW-0548">Nucleotidyltransferase</keyword>
<organism evidence="8 9">
    <name type="scientific">Hibiscus sabdariffa</name>
    <name type="common">roselle</name>
    <dbReference type="NCBI Taxonomy" id="183260"/>
    <lineage>
        <taxon>Eukaryota</taxon>
        <taxon>Viridiplantae</taxon>
        <taxon>Streptophyta</taxon>
        <taxon>Embryophyta</taxon>
        <taxon>Tracheophyta</taxon>
        <taxon>Spermatophyta</taxon>
        <taxon>Magnoliopsida</taxon>
        <taxon>eudicotyledons</taxon>
        <taxon>Gunneridae</taxon>
        <taxon>Pentapetalae</taxon>
        <taxon>rosids</taxon>
        <taxon>malvids</taxon>
        <taxon>Malvales</taxon>
        <taxon>Malvaceae</taxon>
        <taxon>Malvoideae</taxon>
        <taxon>Hibiscus</taxon>
    </lineage>
</organism>
<dbReference type="EMBL" id="JBBPBN010000042">
    <property type="protein sequence ID" value="KAK8997928.1"/>
    <property type="molecule type" value="Genomic_DNA"/>
</dbReference>
<dbReference type="InterPro" id="IPR043502">
    <property type="entry name" value="DNA/RNA_pol_sf"/>
</dbReference>